<dbReference type="Pfam" id="PF14526">
    <property type="entry name" value="Cass2"/>
    <property type="match status" value="1"/>
</dbReference>
<dbReference type="InterPro" id="IPR011256">
    <property type="entry name" value="Reg_factor_effector_dom_sf"/>
</dbReference>
<dbReference type="PANTHER" id="PTHR36444">
    <property type="entry name" value="TRANSCRIPTIONAL REGULATOR PROTEIN YOBU-RELATED"/>
    <property type="match status" value="1"/>
</dbReference>
<accession>C6XQS4</accession>
<dbReference type="Gene3D" id="3.20.80.10">
    <property type="entry name" value="Regulatory factor, effector binding domain"/>
    <property type="match status" value="1"/>
</dbReference>
<dbReference type="eggNOG" id="COG3708">
    <property type="taxonomic scope" value="Bacteria"/>
</dbReference>
<dbReference type="OrthoDB" id="9783876at2"/>
<dbReference type="Proteomes" id="UP000002745">
    <property type="component" value="Chromosome"/>
</dbReference>
<dbReference type="EMBL" id="CP001678">
    <property type="protein sequence ID" value="ACT58680.1"/>
    <property type="molecule type" value="Genomic_DNA"/>
</dbReference>
<dbReference type="KEGG" id="hba:Hbal_0986"/>
<protein>
    <submittedName>
        <fullName evidence="2">Transcription activator effector binding</fullName>
    </submittedName>
</protein>
<proteinExistence type="predicted"/>
<feature type="domain" description="AraC effector-binding" evidence="1">
    <location>
        <begin position="9"/>
        <end position="164"/>
    </location>
</feature>
<evidence type="ECO:0000313" key="3">
    <source>
        <dbReference type="Proteomes" id="UP000002745"/>
    </source>
</evidence>
<gene>
    <name evidence="2" type="ordered locus">Hbal_0986</name>
</gene>
<dbReference type="InterPro" id="IPR029441">
    <property type="entry name" value="Cass2"/>
</dbReference>
<name>C6XQS4_HIRBI</name>
<dbReference type="HOGENOM" id="CLU_108864_1_0_5"/>
<dbReference type="SUPFAM" id="SSF55136">
    <property type="entry name" value="Probable bacterial effector-binding domain"/>
    <property type="match status" value="1"/>
</dbReference>
<sequence>MADQEYKIPKTRYEFREGFSVAGLRKQFDVDEKIDGIPALWKAFGPQIAEVANAVTDACYGVIGASNPDGDVDYLAGIKVTSFDGLDKDFDRMVIPDQNYLVVTHEGDVSNIQQTWDWIFVEFPKSLGLEIIEVFAMTPEFEVYDARYNPQTREGEIDIWVPVQPSIMPA</sequence>
<dbReference type="STRING" id="582402.Hbal_0986"/>
<organism evidence="2 3">
    <name type="scientific">Hirschia baltica (strain ATCC 49814 / DSM 5838 / IFAM 1418)</name>
    <dbReference type="NCBI Taxonomy" id="582402"/>
    <lineage>
        <taxon>Bacteria</taxon>
        <taxon>Pseudomonadati</taxon>
        <taxon>Pseudomonadota</taxon>
        <taxon>Alphaproteobacteria</taxon>
        <taxon>Hyphomonadales</taxon>
        <taxon>Hyphomonadaceae</taxon>
        <taxon>Hirschia</taxon>
    </lineage>
</organism>
<dbReference type="AlphaFoldDB" id="C6XQS4"/>
<dbReference type="InterPro" id="IPR053182">
    <property type="entry name" value="YobU-like_regulator"/>
</dbReference>
<dbReference type="SMART" id="SM00871">
    <property type="entry name" value="AraC_E_bind"/>
    <property type="match status" value="1"/>
</dbReference>
<dbReference type="InterPro" id="IPR010499">
    <property type="entry name" value="AraC_E-bd"/>
</dbReference>
<dbReference type="RefSeq" id="WP_015826830.1">
    <property type="nucleotide sequence ID" value="NC_012982.1"/>
</dbReference>
<reference evidence="3" key="1">
    <citation type="journal article" date="2011" name="J. Bacteriol.">
        <title>Genome sequences of eight morphologically diverse alphaproteobacteria.</title>
        <authorList>
            <consortium name="US DOE Joint Genome Institute"/>
            <person name="Brown P.J."/>
            <person name="Kysela D.T."/>
            <person name="Buechlein A."/>
            <person name="Hemmerich C."/>
            <person name="Brun Y.V."/>
        </authorList>
    </citation>
    <scope>NUCLEOTIDE SEQUENCE [LARGE SCALE GENOMIC DNA]</scope>
    <source>
        <strain evidence="3">ATCC 49814 / DSM 5838 / IFAM 1418</strain>
    </source>
</reference>
<keyword evidence="3" id="KW-1185">Reference proteome</keyword>
<evidence type="ECO:0000259" key="1">
    <source>
        <dbReference type="SMART" id="SM00871"/>
    </source>
</evidence>
<dbReference type="PANTHER" id="PTHR36444:SF3">
    <property type="entry name" value="TRANSCRIPTIONAL ACTIVATOR, PUTATIVE-RELATED"/>
    <property type="match status" value="1"/>
</dbReference>
<evidence type="ECO:0000313" key="2">
    <source>
        <dbReference type="EMBL" id="ACT58680.1"/>
    </source>
</evidence>